<sequence>MYPDRTEFRETTFGAFGIMRFVVDDDIELIRVYEIVWAG</sequence>
<dbReference type="Proteomes" id="UP001501578">
    <property type="component" value="Unassembled WGS sequence"/>
</dbReference>
<protein>
    <recommendedName>
        <fullName evidence="3">SnoaL-like domain-containing protein</fullName>
    </recommendedName>
</protein>
<evidence type="ECO:0000313" key="1">
    <source>
        <dbReference type="EMBL" id="GAA0912982.1"/>
    </source>
</evidence>
<organism evidence="1 2">
    <name type="scientific">Nonomuraea longicatena</name>
    <dbReference type="NCBI Taxonomy" id="83682"/>
    <lineage>
        <taxon>Bacteria</taxon>
        <taxon>Bacillati</taxon>
        <taxon>Actinomycetota</taxon>
        <taxon>Actinomycetes</taxon>
        <taxon>Streptosporangiales</taxon>
        <taxon>Streptosporangiaceae</taxon>
        <taxon>Nonomuraea</taxon>
    </lineage>
</organism>
<comment type="caution">
    <text evidence="1">The sequence shown here is derived from an EMBL/GenBank/DDBJ whole genome shotgun (WGS) entry which is preliminary data.</text>
</comment>
<gene>
    <name evidence="1" type="ORF">GCM10009560_04410</name>
</gene>
<reference evidence="1 2" key="1">
    <citation type="journal article" date="2019" name="Int. J. Syst. Evol. Microbiol.">
        <title>The Global Catalogue of Microorganisms (GCM) 10K type strain sequencing project: providing services to taxonomists for standard genome sequencing and annotation.</title>
        <authorList>
            <consortium name="The Broad Institute Genomics Platform"/>
            <consortium name="The Broad Institute Genome Sequencing Center for Infectious Disease"/>
            <person name="Wu L."/>
            <person name="Ma J."/>
        </authorList>
    </citation>
    <scope>NUCLEOTIDE SEQUENCE [LARGE SCALE GENOMIC DNA]</scope>
    <source>
        <strain evidence="1 2">JCM 11136</strain>
    </source>
</reference>
<keyword evidence="2" id="KW-1185">Reference proteome</keyword>
<evidence type="ECO:0000313" key="2">
    <source>
        <dbReference type="Proteomes" id="UP001501578"/>
    </source>
</evidence>
<dbReference type="EMBL" id="BAAAHQ010000001">
    <property type="protein sequence ID" value="GAA0912982.1"/>
    <property type="molecule type" value="Genomic_DNA"/>
</dbReference>
<evidence type="ECO:0008006" key="3">
    <source>
        <dbReference type="Google" id="ProtNLM"/>
    </source>
</evidence>
<proteinExistence type="predicted"/>
<accession>A0ABN1NPM9</accession>
<name>A0ABN1NPM9_9ACTN</name>